<comment type="caution">
    <text evidence="2">The sequence shown here is derived from an EMBL/GenBank/DDBJ whole genome shotgun (WGS) entry which is preliminary data.</text>
</comment>
<dbReference type="InterPro" id="IPR027417">
    <property type="entry name" value="P-loop_NTPase"/>
</dbReference>
<dbReference type="SUPFAM" id="SSF52540">
    <property type="entry name" value="P-loop containing nucleoside triphosphate hydrolases"/>
    <property type="match status" value="1"/>
</dbReference>
<gene>
    <name evidence="2" type="ORF">Sru01_12870</name>
</gene>
<proteinExistence type="predicted"/>
<feature type="compositionally biased region" description="Pro residues" evidence="1">
    <location>
        <begin position="215"/>
        <end position="226"/>
    </location>
</feature>
<accession>A0A919V3H8</accession>
<dbReference type="EMBL" id="BOOU01000016">
    <property type="protein sequence ID" value="GII76305.1"/>
    <property type="molecule type" value="Genomic_DNA"/>
</dbReference>
<dbReference type="RefSeq" id="WP_203982943.1">
    <property type="nucleotide sequence ID" value="NZ_BOOU01000016.1"/>
</dbReference>
<dbReference type="InterPro" id="IPR040632">
    <property type="entry name" value="Sulfotransfer_4"/>
</dbReference>
<reference evidence="2" key="1">
    <citation type="submission" date="2021-01" db="EMBL/GenBank/DDBJ databases">
        <title>Whole genome shotgun sequence of Sphaerisporangium rufum NBRC 109079.</title>
        <authorList>
            <person name="Komaki H."/>
            <person name="Tamura T."/>
        </authorList>
    </citation>
    <scope>NUCLEOTIDE SEQUENCE</scope>
    <source>
        <strain evidence="2">NBRC 109079</strain>
    </source>
</reference>
<sequence length="226" mass="24593">MLRTIGVGLGRTGTMTLKTALCRLGLGPCYHFTEVFAHPDHLRDWLAAARGEPQAWRRPLAGYAATTDWPGVAFWREMVDARPDAKIILTTRDAGKWYESVTGTVFAAMAGKIPETSARLAAFPAAKELAEFGREAVVGRTFGGDISDREHVIACYERHNQEVRDTVPAGRLLDYRVAQGWEPLCDFLGVPVPAEPFPHTNEQSSFAGTVLRPPADAPRPGAPAPG</sequence>
<dbReference type="PANTHER" id="PTHR36978">
    <property type="entry name" value="P-LOOP CONTAINING NUCLEOTIDE TRIPHOSPHATE HYDROLASE"/>
    <property type="match status" value="1"/>
</dbReference>
<evidence type="ECO:0000313" key="2">
    <source>
        <dbReference type="EMBL" id="GII76305.1"/>
    </source>
</evidence>
<dbReference type="PANTHER" id="PTHR36978:SF4">
    <property type="entry name" value="P-LOOP CONTAINING NUCLEOSIDE TRIPHOSPHATE HYDROLASE PROTEIN"/>
    <property type="match status" value="1"/>
</dbReference>
<organism evidence="2 3">
    <name type="scientific">Sphaerisporangium rufum</name>
    <dbReference type="NCBI Taxonomy" id="1381558"/>
    <lineage>
        <taxon>Bacteria</taxon>
        <taxon>Bacillati</taxon>
        <taxon>Actinomycetota</taxon>
        <taxon>Actinomycetes</taxon>
        <taxon>Streptosporangiales</taxon>
        <taxon>Streptosporangiaceae</taxon>
        <taxon>Sphaerisporangium</taxon>
    </lineage>
</organism>
<dbReference type="AlphaFoldDB" id="A0A919V3H8"/>
<keyword evidence="3" id="KW-1185">Reference proteome</keyword>
<dbReference type="Pfam" id="PF17784">
    <property type="entry name" value="Sulfotransfer_4"/>
    <property type="match status" value="1"/>
</dbReference>
<name>A0A919V3H8_9ACTN</name>
<protein>
    <submittedName>
        <fullName evidence="2">Sulfotransferase family protein</fullName>
    </submittedName>
</protein>
<dbReference type="Proteomes" id="UP000655287">
    <property type="component" value="Unassembled WGS sequence"/>
</dbReference>
<evidence type="ECO:0000313" key="3">
    <source>
        <dbReference type="Proteomes" id="UP000655287"/>
    </source>
</evidence>
<feature type="region of interest" description="Disordered" evidence="1">
    <location>
        <begin position="198"/>
        <end position="226"/>
    </location>
</feature>
<dbReference type="Gene3D" id="3.40.50.300">
    <property type="entry name" value="P-loop containing nucleotide triphosphate hydrolases"/>
    <property type="match status" value="1"/>
</dbReference>
<evidence type="ECO:0000256" key="1">
    <source>
        <dbReference type="SAM" id="MobiDB-lite"/>
    </source>
</evidence>